<dbReference type="SUPFAM" id="SSF51679">
    <property type="entry name" value="Bacterial luciferase-like"/>
    <property type="match status" value="1"/>
</dbReference>
<sequence>MQRSHPFRLSFLTGPAAVRYSITYPMHTHPYHPDLVSGRGVAAMAAAAEAAGFDGFGFTDHPAPSQRWLDAGGHDALDPFVAMAFAAAHTTTLRLVPNIVVLPYRNPFVVAKSGASLDLLSGGRFTLAVGVGYLKREFAALGVSYDERASLFDEALEVIRGIWTTDDYSFEGKNFSARGITAHPRPAASPHPPIWIGGNTAAARARVAKHGDGWCPFAAPAGLAKTAGTAAMDSLDALAAGIEDLRAGLAAAGRDPDGIDVVFNNFEGGNPGSDDFDADAYLAGVEKLAALGVTWLHVTLPGDSLAHALEATEQFGKTVIAAQHGSN</sequence>
<keyword evidence="1" id="KW-0285">Flavoprotein</keyword>
<evidence type="ECO:0000256" key="2">
    <source>
        <dbReference type="ARBA" id="ARBA00022643"/>
    </source>
</evidence>
<evidence type="ECO:0000256" key="4">
    <source>
        <dbReference type="ARBA" id="ARBA00023033"/>
    </source>
</evidence>
<organism evidence="6 7">
    <name type="scientific">Mycolicibacterium senegalense</name>
    <dbReference type="NCBI Taxonomy" id="1796"/>
    <lineage>
        <taxon>Bacteria</taxon>
        <taxon>Bacillati</taxon>
        <taxon>Actinomycetota</taxon>
        <taxon>Actinomycetes</taxon>
        <taxon>Mycobacteriales</taxon>
        <taxon>Mycobacteriaceae</taxon>
        <taxon>Mycolicibacterium</taxon>
    </lineage>
</organism>
<dbReference type="EMBL" id="UGQQ01000001">
    <property type="protein sequence ID" value="STZ53541.1"/>
    <property type="molecule type" value="Genomic_DNA"/>
</dbReference>
<evidence type="ECO:0000256" key="3">
    <source>
        <dbReference type="ARBA" id="ARBA00023002"/>
    </source>
</evidence>
<name>A0A378SY60_9MYCO</name>
<dbReference type="AlphaFoldDB" id="A0A378SY60"/>
<dbReference type="PANTHER" id="PTHR42847:SF4">
    <property type="entry name" value="ALKANESULFONATE MONOOXYGENASE-RELATED"/>
    <property type="match status" value="1"/>
</dbReference>
<proteinExistence type="predicted"/>
<dbReference type="InterPro" id="IPR036661">
    <property type="entry name" value="Luciferase-like_sf"/>
</dbReference>
<dbReference type="EC" id="1.1.98.2" evidence="6"/>
<dbReference type="GO" id="GO:0052749">
    <property type="term" value="F:glucose-6-phosphate dehydrogenase (coenzyme F420) activity"/>
    <property type="evidence" value="ECO:0007669"/>
    <property type="project" value="UniProtKB-EC"/>
</dbReference>
<dbReference type="InterPro" id="IPR050172">
    <property type="entry name" value="SsuD_RutA_monooxygenase"/>
</dbReference>
<gene>
    <name evidence="6" type="primary">fgd1_2</name>
    <name evidence="6" type="ORF">NCTC4524_01160</name>
</gene>
<dbReference type="Pfam" id="PF00296">
    <property type="entry name" value="Bac_luciferase"/>
    <property type="match status" value="1"/>
</dbReference>
<keyword evidence="4" id="KW-0503">Monooxygenase</keyword>
<dbReference type="STRING" id="1796.ABW05_29870"/>
<reference evidence="6 7" key="1">
    <citation type="submission" date="2018-06" db="EMBL/GenBank/DDBJ databases">
        <authorList>
            <consortium name="Pathogen Informatics"/>
            <person name="Doyle S."/>
        </authorList>
    </citation>
    <scope>NUCLEOTIDE SEQUENCE [LARGE SCALE GENOMIC DNA]</scope>
    <source>
        <strain evidence="6 7">NCTC4524</strain>
    </source>
</reference>
<accession>A0A378SY60</accession>
<keyword evidence="3 6" id="KW-0560">Oxidoreductase</keyword>
<feature type="domain" description="Luciferase-like" evidence="5">
    <location>
        <begin position="37"/>
        <end position="263"/>
    </location>
</feature>
<evidence type="ECO:0000313" key="6">
    <source>
        <dbReference type="EMBL" id="STZ53541.1"/>
    </source>
</evidence>
<evidence type="ECO:0000313" key="7">
    <source>
        <dbReference type="Proteomes" id="UP000254945"/>
    </source>
</evidence>
<dbReference type="PANTHER" id="PTHR42847">
    <property type="entry name" value="ALKANESULFONATE MONOOXYGENASE"/>
    <property type="match status" value="1"/>
</dbReference>
<dbReference type="InterPro" id="IPR011251">
    <property type="entry name" value="Luciferase-like_dom"/>
</dbReference>
<dbReference type="Proteomes" id="UP000254945">
    <property type="component" value="Unassembled WGS sequence"/>
</dbReference>
<protein>
    <submittedName>
        <fullName evidence="6">Putative F420-dependent oxidoreductase, Rv2161c family</fullName>
        <ecNumber evidence="6">1.1.98.2</ecNumber>
    </submittedName>
</protein>
<dbReference type="Gene3D" id="3.20.20.30">
    <property type="entry name" value="Luciferase-like domain"/>
    <property type="match status" value="1"/>
</dbReference>
<dbReference type="NCBIfam" id="TIGR03619">
    <property type="entry name" value="F420_Rv2161c"/>
    <property type="match status" value="1"/>
</dbReference>
<evidence type="ECO:0000256" key="1">
    <source>
        <dbReference type="ARBA" id="ARBA00022630"/>
    </source>
</evidence>
<dbReference type="GO" id="GO:0008726">
    <property type="term" value="F:alkanesulfonate monooxygenase activity"/>
    <property type="evidence" value="ECO:0007669"/>
    <property type="project" value="TreeGrafter"/>
</dbReference>
<evidence type="ECO:0000259" key="5">
    <source>
        <dbReference type="Pfam" id="PF00296"/>
    </source>
</evidence>
<keyword evidence="2" id="KW-0288">FMN</keyword>
<dbReference type="GO" id="GO:0046306">
    <property type="term" value="P:alkanesulfonate catabolic process"/>
    <property type="evidence" value="ECO:0007669"/>
    <property type="project" value="TreeGrafter"/>
</dbReference>
<dbReference type="InterPro" id="IPR019921">
    <property type="entry name" value="Lucif-like_OxRdtase_Rv2161c"/>
</dbReference>